<keyword evidence="4" id="KW-1003">Cell membrane</keyword>
<feature type="transmembrane region" description="Helical" evidence="8">
    <location>
        <begin position="173"/>
        <end position="191"/>
    </location>
</feature>
<dbReference type="PANTHER" id="PTHR36838">
    <property type="entry name" value="AUXIN EFFLUX CARRIER FAMILY PROTEIN"/>
    <property type="match status" value="1"/>
</dbReference>
<accession>A0A176Z578</accession>
<comment type="caution">
    <text evidence="9">The sequence shown here is derived from an EMBL/GenBank/DDBJ whole genome shotgun (WGS) entry which is preliminary data.</text>
</comment>
<organism evidence="9 10">
    <name type="scientific">Bradyrhizobium centrolobii</name>
    <dbReference type="NCBI Taxonomy" id="1505087"/>
    <lineage>
        <taxon>Bacteria</taxon>
        <taxon>Pseudomonadati</taxon>
        <taxon>Pseudomonadota</taxon>
        <taxon>Alphaproteobacteria</taxon>
        <taxon>Hyphomicrobiales</taxon>
        <taxon>Nitrobacteraceae</taxon>
        <taxon>Bradyrhizobium</taxon>
    </lineage>
</organism>
<evidence type="ECO:0000256" key="6">
    <source>
        <dbReference type="ARBA" id="ARBA00022989"/>
    </source>
</evidence>
<protein>
    <submittedName>
        <fullName evidence="9">Malonate decarboxylase subunit</fullName>
    </submittedName>
</protein>
<evidence type="ECO:0000256" key="2">
    <source>
        <dbReference type="ARBA" id="ARBA00010145"/>
    </source>
</evidence>
<evidence type="ECO:0000256" key="7">
    <source>
        <dbReference type="ARBA" id="ARBA00023136"/>
    </source>
</evidence>
<evidence type="ECO:0000256" key="5">
    <source>
        <dbReference type="ARBA" id="ARBA00022692"/>
    </source>
</evidence>
<evidence type="ECO:0000313" key="10">
    <source>
        <dbReference type="Proteomes" id="UP000076959"/>
    </source>
</evidence>
<feature type="transmembrane region" description="Helical" evidence="8">
    <location>
        <begin position="233"/>
        <end position="253"/>
    </location>
</feature>
<feature type="transmembrane region" description="Helical" evidence="8">
    <location>
        <begin position="294"/>
        <end position="314"/>
    </location>
</feature>
<feature type="transmembrane region" description="Helical" evidence="8">
    <location>
        <begin position="128"/>
        <end position="152"/>
    </location>
</feature>
<dbReference type="Pfam" id="PF03547">
    <property type="entry name" value="Mem_trans"/>
    <property type="match status" value="1"/>
</dbReference>
<feature type="transmembrane region" description="Helical" evidence="8">
    <location>
        <begin position="6"/>
        <end position="24"/>
    </location>
</feature>
<feature type="transmembrane region" description="Helical" evidence="8">
    <location>
        <begin position="98"/>
        <end position="122"/>
    </location>
</feature>
<reference evidence="9 10" key="1">
    <citation type="submission" date="2016-03" db="EMBL/GenBank/DDBJ databases">
        <title>Draft Genome Sequence of the Strain BR 10245 (Bradyrhizobium sp.) isolated from nodules of Centrolobium paraense.</title>
        <authorList>
            <person name="Simoes-Araujo J.L.Sr."/>
            <person name="Barauna A.C."/>
            <person name="Silva K."/>
            <person name="Zilli J.E."/>
        </authorList>
    </citation>
    <scope>NUCLEOTIDE SEQUENCE [LARGE SCALE GENOMIC DNA]</scope>
    <source>
        <strain evidence="9 10">BR 10245</strain>
    </source>
</reference>
<dbReference type="EMBL" id="LUUB01000026">
    <property type="protein sequence ID" value="OAF14886.1"/>
    <property type="molecule type" value="Genomic_DNA"/>
</dbReference>
<evidence type="ECO:0000256" key="4">
    <source>
        <dbReference type="ARBA" id="ARBA00022475"/>
    </source>
</evidence>
<dbReference type="GO" id="GO:0005886">
    <property type="term" value="C:plasma membrane"/>
    <property type="evidence" value="ECO:0007669"/>
    <property type="project" value="UniProtKB-SubCell"/>
</dbReference>
<dbReference type="PANTHER" id="PTHR36838:SF1">
    <property type="entry name" value="SLR1864 PROTEIN"/>
    <property type="match status" value="1"/>
</dbReference>
<comment type="similarity">
    <text evidence="2">Belongs to the auxin efflux carrier (TC 2.A.69) family.</text>
</comment>
<evidence type="ECO:0000256" key="1">
    <source>
        <dbReference type="ARBA" id="ARBA00004651"/>
    </source>
</evidence>
<name>A0A176Z578_9BRAD</name>
<dbReference type="OrthoDB" id="9810457at2"/>
<dbReference type="GO" id="GO:0055085">
    <property type="term" value="P:transmembrane transport"/>
    <property type="evidence" value="ECO:0007669"/>
    <property type="project" value="InterPro"/>
</dbReference>
<keyword evidence="10" id="KW-1185">Reference proteome</keyword>
<keyword evidence="7 8" id="KW-0472">Membrane</keyword>
<feature type="transmembrane region" description="Helical" evidence="8">
    <location>
        <begin position="36"/>
        <end position="54"/>
    </location>
</feature>
<evidence type="ECO:0000313" key="9">
    <source>
        <dbReference type="EMBL" id="OAF14886.1"/>
    </source>
</evidence>
<evidence type="ECO:0000256" key="3">
    <source>
        <dbReference type="ARBA" id="ARBA00022448"/>
    </source>
</evidence>
<dbReference type="RefSeq" id="WP_063696778.1">
    <property type="nucleotide sequence ID" value="NZ_LUUB01000026.1"/>
</dbReference>
<keyword evidence="6 8" id="KW-1133">Transmembrane helix</keyword>
<comment type="subcellular location">
    <subcellularLocation>
        <location evidence="1">Cell membrane</location>
        <topology evidence="1">Multi-pass membrane protein</topology>
    </subcellularLocation>
</comment>
<dbReference type="Proteomes" id="UP000076959">
    <property type="component" value="Unassembled WGS sequence"/>
</dbReference>
<keyword evidence="3" id="KW-0813">Transport</keyword>
<dbReference type="Gene3D" id="1.20.1530.20">
    <property type="match status" value="1"/>
</dbReference>
<feature type="transmembrane region" description="Helical" evidence="8">
    <location>
        <begin position="265"/>
        <end position="282"/>
    </location>
</feature>
<feature type="transmembrane region" description="Helical" evidence="8">
    <location>
        <begin position="66"/>
        <end position="86"/>
    </location>
</feature>
<dbReference type="InterPro" id="IPR004776">
    <property type="entry name" value="Mem_transp_PIN-like"/>
</dbReference>
<dbReference type="AlphaFoldDB" id="A0A176Z578"/>
<dbReference type="InterPro" id="IPR038770">
    <property type="entry name" value="Na+/solute_symporter_sf"/>
</dbReference>
<gene>
    <name evidence="9" type="ORF">AYJ54_40625</name>
</gene>
<dbReference type="STRING" id="1505087.AYJ54_40625"/>
<proteinExistence type="inferred from homology"/>
<keyword evidence="5 8" id="KW-0812">Transmembrane</keyword>
<evidence type="ECO:0000256" key="8">
    <source>
        <dbReference type="SAM" id="Phobius"/>
    </source>
</evidence>
<feature type="transmembrane region" description="Helical" evidence="8">
    <location>
        <begin position="197"/>
        <end position="221"/>
    </location>
</feature>
<sequence>MTSNPIVMALAPVFFVMLLGYAAGRIRIVDNHHVEGLNALVMDFALPASLFAATASASRSQTIEQVPLFLVSGLTMLVLYVAWYWYARTFTGATKSDASLQALTIGFPNLAGVGLPILTSVLGPAGTIPVAVVLATGSILISPLTLIVVEMNTSKAEGAEMSVGQVLVAIRRALTKPVVLAPALGILLSLSDLNLDALAHACLALIGNATAGVALFVTGLVLSAQSFRLDWKVVAATAASDIIRPLLAAAIVYGLRVAPDTAKTAILLAAGPSGFVGILFAVNYRLDSATAGSMVTASTGFSIVTMAIAIAVLFPH</sequence>